<organism evidence="2 3">
    <name type="scientific">Kibdelosporangium phytohabitans</name>
    <dbReference type="NCBI Taxonomy" id="860235"/>
    <lineage>
        <taxon>Bacteria</taxon>
        <taxon>Bacillati</taxon>
        <taxon>Actinomycetota</taxon>
        <taxon>Actinomycetes</taxon>
        <taxon>Pseudonocardiales</taxon>
        <taxon>Pseudonocardiaceae</taxon>
        <taxon>Kibdelosporangium</taxon>
    </lineage>
</organism>
<proteinExistence type="predicted"/>
<dbReference type="RefSeq" id="WP_054290435.1">
    <property type="nucleotide sequence ID" value="NZ_CP012752.1"/>
</dbReference>
<evidence type="ECO:0000259" key="1">
    <source>
        <dbReference type="Pfam" id="PF01408"/>
    </source>
</evidence>
<dbReference type="OrthoDB" id="4327503at2"/>
<dbReference type="Pfam" id="PF01408">
    <property type="entry name" value="GFO_IDH_MocA"/>
    <property type="match status" value="1"/>
</dbReference>
<keyword evidence="3" id="KW-1185">Reference proteome</keyword>
<dbReference type="Proteomes" id="UP000063699">
    <property type="component" value="Chromosome"/>
</dbReference>
<name>A0A0N9I2S7_9PSEU</name>
<reference evidence="2 3" key="1">
    <citation type="submission" date="2015-07" db="EMBL/GenBank/DDBJ databases">
        <title>Genome sequencing of Kibdelosporangium phytohabitans.</title>
        <authorList>
            <person name="Qin S."/>
            <person name="Xing K."/>
        </authorList>
    </citation>
    <scope>NUCLEOTIDE SEQUENCE [LARGE SCALE GENOMIC DNA]</scope>
    <source>
        <strain evidence="2 3">KLBMP1111</strain>
    </source>
</reference>
<feature type="domain" description="Gfo/Idh/MocA-like oxidoreductase N-terminal" evidence="1">
    <location>
        <begin position="2"/>
        <end position="119"/>
    </location>
</feature>
<dbReference type="Gene3D" id="3.30.360.10">
    <property type="entry name" value="Dihydrodipicolinate Reductase, domain 2"/>
    <property type="match status" value="1"/>
</dbReference>
<dbReference type="AlphaFoldDB" id="A0A0N9I2S7"/>
<dbReference type="InterPro" id="IPR036291">
    <property type="entry name" value="NAD(P)-bd_dom_sf"/>
</dbReference>
<dbReference type="EMBL" id="CP012752">
    <property type="protein sequence ID" value="ALG08528.1"/>
    <property type="molecule type" value="Genomic_DNA"/>
</dbReference>
<dbReference type="Gene3D" id="3.40.50.720">
    <property type="entry name" value="NAD(P)-binding Rossmann-like Domain"/>
    <property type="match status" value="1"/>
</dbReference>
<protein>
    <submittedName>
        <fullName evidence="2">Oxidoreductase</fullName>
    </submittedName>
</protein>
<dbReference type="KEGG" id="kphy:AOZ06_17835"/>
<dbReference type="GO" id="GO:0000166">
    <property type="term" value="F:nucleotide binding"/>
    <property type="evidence" value="ECO:0007669"/>
    <property type="project" value="InterPro"/>
</dbReference>
<dbReference type="SUPFAM" id="SSF51735">
    <property type="entry name" value="NAD(P)-binding Rossmann-fold domains"/>
    <property type="match status" value="1"/>
</dbReference>
<evidence type="ECO:0000313" key="2">
    <source>
        <dbReference type="EMBL" id="ALG08528.1"/>
    </source>
</evidence>
<dbReference type="InterPro" id="IPR000683">
    <property type="entry name" value="Gfo/Idh/MocA-like_OxRdtase_N"/>
</dbReference>
<accession>A0A0N9I2S7</accession>
<dbReference type="STRING" id="860235.AOZ06_17835"/>
<evidence type="ECO:0000313" key="3">
    <source>
        <dbReference type="Proteomes" id="UP000063699"/>
    </source>
</evidence>
<sequence>MRSLVVGLGRAGAGLHLPVLAKARAGVAHLFDDTDIVACDPQVDMTGRPGLRVVRSVREASGILDPATTVTHICTPPTERFQVIAELAELGFRKLIVEKPLAADNDDLARIIRLRRKHALHIEVVEPWLTSTLTGRLGEVIRHGKFGALKSIAIAQNEPRFRRSLKSPDHPTAFDVELPHGIALALRLVGAARVTHASGYDLAVGDVVVPRMGGACVGLRHNLGARTEISSDLTSPVRERRITMHFENGLAVGHFAVSDDDDYSQLTLSTNGVRTHEVIRDDSMTEWMTQAYRKFHAAVEHAKGFTFAAEVVQLLSVAKNICAEPVMPSTRASADPAPSRVG</sequence>
<gene>
    <name evidence="2" type="ORF">AOZ06_17835</name>
</gene>